<dbReference type="EMBL" id="ML979132">
    <property type="protein sequence ID" value="KAF1921211.1"/>
    <property type="molecule type" value="Genomic_DNA"/>
</dbReference>
<evidence type="ECO:0000256" key="1">
    <source>
        <dbReference type="SAM" id="MobiDB-lite"/>
    </source>
</evidence>
<keyword evidence="3" id="KW-1185">Reference proteome</keyword>
<evidence type="ECO:0000313" key="3">
    <source>
        <dbReference type="Proteomes" id="UP000800096"/>
    </source>
</evidence>
<feature type="compositionally biased region" description="Low complexity" evidence="1">
    <location>
        <begin position="409"/>
        <end position="419"/>
    </location>
</feature>
<feature type="compositionally biased region" description="Polar residues" evidence="1">
    <location>
        <begin position="584"/>
        <end position="593"/>
    </location>
</feature>
<gene>
    <name evidence="2" type="ORF">BDU57DRAFT_509895</name>
</gene>
<feature type="compositionally biased region" description="Polar residues" evidence="1">
    <location>
        <begin position="248"/>
        <end position="258"/>
    </location>
</feature>
<feature type="region of interest" description="Disordered" evidence="1">
    <location>
        <begin position="365"/>
        <end position="433"/>
    </location>
</feature>
<feature type="region of interest" description="Disordered" evidence="1">
    <location>
        <begin position="553"/>
        <end position="615"/>
    </location>
</feature>
<feature type="compositionally biased region" description="Polar residues" evidence="1">
    <location>
        <begin position="149"/>
        <end position="159"/>
    </location>
</feature>
<feature type="region of interest" description="Disordered" evidence="1">
    <location>
        <begin position="149"/>
        <end position="171"/>
    </location>
</feature>
<proteinExistence type="predicted"/>
<name>A0A6A5QZK2_AMPQU</name>
<feature type="compositionally biased region" description="Polar residues" evidence="1">
    <location>
        <begin position="555"/>
        <end position="575"/>
    </location>
</feature>
<sequence>MPRLLSKPKSMRLLKGFCEDDQQQDAQKSMLRPGTSQTDFDGNQSATAVLLKERDLDTLELVDRPRTSGGPGDNRTLLFHMKTDPVASGHTRNDLTASIPSNSTTLLSAAEGSEGIIGIALGSPTVGSHWTGQPQVATFNTASQSTENMSAFSSLNSPAPSAARTEAPKSKLGRWRALFRKAAPPVPQLEKPAFYQLTTTITATRANRADSHHDTESLKPVIELAIDRNVGRTPSPPTFKANIRASRTFPTSRSTPEPTKSRSRAFESRSLPANPRVPVMRSATAPLPSNGKANDFPAAPKLLASKSTEPVPTLPGYTSLLDVSIPDIKLDRYSVMFGNLLEPTRNDSSSLLVRRQGDSEKLNRLSKLRTKEREQESPIDYRLQPRATTPSGPCPSPRLSLFPSTNHNRAASPRSSSGPRTRKLRRSNTAPEKSPLLQVFTRHNKGQNLSIQQSMASPAQQLSITPTSIRSFESDTDSITLVVGRTGSLHLDDREPEWEICTKPPAATRAYSNPAASVTCSDSRSKQPQVTNLSALCSNPLFALVETSPPLERIQQLQSPPQPAKHSTSETSSSKAMIGVARSISVSRANSPRTPVRTASELRSPGDRWVDKQQALTPTMVEVQSRKSQRVMLVDA</sequence>
<dbReference type="OrthoDB" id="5404004at2759"/>
<dbReference type="AlphaFoldDB" id="A0A6A5QZK2"/>
<organism evidence="2 3">
    <name type="scientific">Ampelomyces quisqualis</name>
    <name type="common">Powdery mildew agent</name>
    <dbReference type="NCBI Taxonomy" id="50730"/>
    <lineage>
        <taxon>Eukaryota</taxon>
        <taxon>Fungi</taxon>
        <taxon>Dikarya</taxon>
        <taxon>Ascomycota</taxon>
        <taxon>Pezizomycotina</taxon>
        <taxon>Dothideomycetes</taxon>
        <taxon>Pleosporomycetidae</taxon>
        <taxon>Pleosporales</taxon>
        <taxon>Pleosporineae</taxon>
        <taxon>Phaeosphaeriaceae</taxon>
        <taxon>Ampelomyces</taxon>
    </lineage>
</organism>
<accession>A0A6A5QZK2</accession>
<evidence type="ECO:0000313" key="2">
    <source>
        <dbReference type="EMBL" id="KAF1921211.1"/>
    </source>
</evidence>
<feature type="compositionally biased region" description="Basic and acidic residues" evidence="1">
    <location>
        <begin position="365"/>
        <end position="376"/>
    </location>
</feature>
<protein>
    <submittedName>
        <fullName evidence="2">Uncharacterized protein</fullName>
    </submittedName>
</protein>
<feature type="region of interest" description="Disordered" evidence="1">
    <location>
        <begin position="247"/>
        <end position="276"/>
    </location>
</feature>
<dbReference type="Proteomes" id="UP000800096">
    <property type="component" value="Unassembled WGS sequence"/>
</dbReference>
<reference evidence="2" key="1">
    <citation type="journal article" date="2020" name="Stud. Mycol.">
        <title>101 Dothideomycetes genomes: a test case for predicting lifestyles and emergence of pathogens.</title>
        <authorList>
            <person name="Haridas S."/>
            <person name="Albert R."/>
            <person name="Binder M."/>
            <person name="Bloem J."/>
            <person name="Labutti K."/>
            <person name="Salamov A."/>
            <person name="Andreopoulos B."/>
            <person name="Baker S."/>
            <person name="Barry K."/>
            <person name="Bills G."/>
            <person name="Bluhm B."/>
            <person name="Cannon C."/>
            <person name="Castanera R."/>
            <person name="Culley D."/>
            <person name="Daum C."/>
            <person name="Ezra D."/>
            <person name="Gonzalez J."/>
            <person name="Henrissat B."/>
            <person name="Kuo A."/>
            <person name="Liang C."/>
            <person name="Lipzen A."/>
            <person name="Lutzoni F."/>
            <person name="Magnuson J."/>
            <person name="Mondo S."/>
            <person name="Nolan M."/>
            <person name="Ohm R."/>
            <person name="Pangilinan J."/>
            <person name="Park H.-J."/>
            <person name="Ramirez L."/>
            <person name="Alfaro M."/>
            <person name="Sun H."/>
            <person name="Tritt A."/>
            <person name="Yoshinaga Y."/>
            <person name="Zwiers L.-H."/>
            <person name="Turgeon B."/>
            <person name="Goodwin S."/>
            <person name="Spatafora J."/>
            <person name="Crous P."/>
            <person name="Grigoriev I."/>
        </authorList>
    </citation>
    <scope>NUCLEOTIDE SEQUENCE</scope>
    <source>
        <strain evidence="2">HMLAC05119</strain>
    </source>
</reference>
<feature type="region of interest" description="Disordered" evidence="1">
    <location>
        <begin position="20"/>
        <end position="42"/>
    </location>
</feature>